<gene>
    <name evidence="5" type="ORF">ACFO4N_04065</name>
</gene>
<dbReference type="NCBIfam" id="NF033788">
    <property type="entry name" value="HTH_metalloreg"/>
    <property type="match status" value="1"/>
</dbReference>
<evidence type="ECO:0000256" key="2">
    <source>
        <dbReference type="ARBA" id="ARBA00023125"/>
    </source>
</evidence>
<dbReference type="PANTHER" id="PTHR33154">
    <property type="entry name" value="TRANSCRIPTIONAL REGULATOR, ARSR FAMILY"/>
    <property type="match status" value="1"/>
</dbReference>
<evidence type="ECO:0000256" key="1">
    <source>
        <dbReference type="ARBA" id="ARBA00023015"/>
    </source>
</evidence>
<keyword evidence="6" id="KW-1185">Reference proteome</keyword>
<evidence type="ECO:0000313" key="6">
    <source>
        <dbReference type="Proteomes" id="UP001596022"/>
    </source>
</evidence>
<evidence type="ECO:0000259" key="4">
    <source>
        <dbReference type="PROSITE" id="PS50987"/>
    </source>
</evidence>
<dbReference type="Pfam" id="PF01022">
    <property type="entry name" value="HTH_5"/>
    <property type="match status" value="1"/>
</dbReference>
<dbReference type="Gene3D" id="1.10.10.10">
    <property type="entry name" value="Winged helix-like DNA-binding domain superfamily/Winged helix DNA-binding domain"/>
    <property type="match status" value="1"/>
</dbReference>
<sequence length="115" mass="13308">MEKTLMAIERAAIILKLLGDKTRLSMISLLDDDECCVCELVEVFRMSQPAISQHLRKLRDVGLIKERRQGQWVFYSLNKAHEAYPMVQTLLSHIPDQKEKLEALEIKGLRIHCCD</sequence>
<dbReference type="PRINTS" id="PR00778">
    <property type="entry name" value="HTHARSR"/>
</dbReference>
<dbReference type="EMBL" id="JBHSFW010000001">
    <property type="protein sequence ID" value="MFC4617903.1"/>
    <property type="molecule type" value="Genomic_DNA"/>
</dbReference>
<feature type="domain" description="HTH arsR-type" evidence="4">
    <location>
        <begin position="3"/>
        <end position="98"/>
    </location>
</feature>
<dbReference type="InterPro" id="IPR051081">
    <property type="entry name" value="HTH_MetalResp_TranReg"/>
</dbReference>
<dbReference type="InterPro" id="IPR036388">
    <property type="entry name" value="WH-like_DNA-bd_sf"/>
</dbReference>
<dbReference type="SMART" id="SM00418">
    <property type="entry name" value="HTH_ARSR"/>
    <property type="match status" value="1"/>
</dbReference>
<dbReference type="SUPFAM" id="SSF46785">
    <property type="entry name" value="Winged helix' DNA-binding domain"/>
    <property type="match status" value="1"/>
</dbReference>
<protein>
    <submittedName>
        <fullName evidence="5">ArsR/SmtB family transcription factor</fullName>
    </submittedName>
</protein>
<keyword evidence="2" id="KW-0238">DNA-binding</keyword>
<evidence type="ECO:0000256" key="3">
    <source>
        <dbReference type="ARBA" id="ARBA00023163"/>
    </source>
</evidence>
<accession>A0ABV9GIF9</accession>
<dbReference type="InterPro" id="IPR011991">
    <property type="entry name" value="ArsR-like_HTH"/>
</dbReference>
<dbReference type="RefSeq" id="WP_376844919.1">
    <property type="nucleotide sequence ID" value="NZ_JBHSFW010000001.1"/>
</dbReference>
<dbReference type="CDD" id="cd00090">
    <property type="entry name" value="HTH_ARSR"/>
    <property type="match status" value="1"/>
</dbReference>
<dbReference type="PANTHER" id="PTHR33154:SF18">
    <property type="entry name" value="ARSENICAL RESISTANCE OPERON REPRESSOR"/>
    <property type="match status" value="1"/>
</dbReference>
<comment type="caution">
    <text evidence="5">The sequence shown here is derived from an EMBL/GenBank/DDBJ whole genome shotgun (WGS) entry which is preliminary data.</text>
</comment>
<dbReference type="Proteomes" id="UP001596022">
    <property type="component" value="Unassembled WGS sequence"/>
</dbReference>
<keyword evidence="3" id="KW-0804">Transcription</keyword>
<organism evidence="5 6">
    <name type="scientific">Camelliibacillus cellulosilyticus</name>
    <dbReference type="NCBI Taxonomy" id="2174486"/>
    <lineage>
        <taxon>Bacteria</taxon>
        <taxon>Bacillati</taxon>
        <taxon>Bacillota</taxon>
        <taxon>Bacilli</taxon>
        <taxon>Bacillales</taxon>
        <taxon>Sporolactobacillaceae</taxon>
        <taxon>Camelliibacillus</taxon>
    </lineage>
</organism>
<reference evidence="6" key="1">
    <citation type="journal article" date="2019" name="Int. J. Syst. Evol. Microbiol.">
        <title>The Global Catalogue of Microorganisms (GCM) 10K type strain sequencing project: providing services to taxonomists for standard genome sequencing and annotation.</title>
        <authorList>
            <consortium name="The Broad Institute Genomics Platform"/>
            <consortium name="The Broad Institute Genome Sequencing Center for Infectious Disease"/>
            <person name="Wu L."/>
            <person name="Ma J."/>
        </authorList>
    </citation>
    <scope>NUCLEOTIDE SEQUENCE [LARGE SCALE GENOMIC DNA]</scope>
    <source>
        <strain evidence="6">CGMCC 1.16306</strain>
    </source>
</reference>
<proteinExistence type="predicted"/>
<name>A0ABV9GIF9_9BACL</name>
<dbReference type="InterPro" id="IPR036390">
    <property type="entry name" value="WH_DNA-bd_sf"/>
</dbReference>
<dbReference type="InterPro" id="IPR001845">
    <property type="entry name" value="HTH_ArsR_DNA-bd_dom"/>
</dbReference>
<dbReference type="PROSITE" id="PS50987">
    <property type="entry name" value="HTH_ARSR_2"/>
    <property type="match status" value="1"/>
</dbReference>
<keyword evidence="1" id="KW-0805">Transcription regulation</keyword>
<evidence type="ECO:0000313" key="5">
    <source>
        <dbReference type="EMBL" id="MFC4617903.1"/>
    </source>
</evidence>